<gene>
    <name evidence="1" type="ORF">BST13_35260</name>
</gene>
<dbReference type="STRING" id="1927124.BST13_35260"/>
<evidence type="ECO:0000313" key="1">
    <source>
        <dbReference type="EMBL" id="ORA23414.1"/>
    </source>
</evidence>
<accession>A0A1X0A0B5</accession>
<name>A0A1X0A0B5_9MYCO</name>
<comment type="caution">
    <text evidence="1">The sequence shown here is derived from an EMBL/GenBank/DDBJ whole genome shotgun (WGS) entry which is preliminary data.</text>
</comment>
<sequence length="99" mass="10237">MMSDKPIDLGSALGAFGELIEPCEAVPLGEVWAGPRNSDPLRMFGPGTTDGGRAEAGWFKVGTLDGDGPTLIPDGPCECACDDCVKGRHCDRASCAQPA</sequence>
<organism evidence="1 2">
    <name type="scientific">Mycobacterium aquaticum</name>
    <dbReference type="NCBI Taxonomy" id="1927124"/>
    <lineage>
        <taxon>Bacteria</taxon>
        <taxon>Bacillati</taxon>
        <taxon>Actinomycetota</taxon>
        <taxon>Actinomycetes</taxon>
        <taxon>Mycobacteriales</taxon>
        <taxon>Mycobacteriaceae</taxon>
        <taxon>Mycobacterium</taxon>
    </lineage>
</organism>
<evidence type="ECO:0000313" key="2">
    <source>
        <dbReference type="Proteomes" id="UP000192448"/>
    </source>
</evidence>
<dbReference type="AlphaFoldDB" id="A0A1X0A0B5"/>
<proteinExistence type="predicted"/>
<keyword evidence="2" id="KW-1185">Reference proteome</keyword>
<dbReference type="Proteomes" id="UP000192448">
    <property type="component" value="Unassembled WGS sequence"/>
</dbReference>
<protein>
    <submittedName>
        <fullName evidence="1">Uncharacterized protein</fullName>
    </submittedName>
</protein>
<dbReference type="EMBL" id="MVHF01000062">
    <property type="protein sequence ID" value="ORA23414.1"/>
    <property type="molecule type" value="Genomic_DNA"/>
</dbReference>
<reference evidence="1 2" key="1">
    <citation type="submission" date="2017-02" db="EMBL/GenBank/DDBJ databases">
        <title>The new phylogeny of genus Mycobacterium.</title>
        <authorList>
            <person name="Tortoli E."/>
            <person name="Trovato A."/>
            <person name="Cirillo D.M."/>
        </authorList>
    </citation>
    <scope>NUCLEOTIDE SEQUENCE [LARGE SCALE GENOMIC DNA]</scope>
    <source>
        <strain evidence="1 2">RW6</strain>
    </source>
</reference>